<dbReference type="RefSeq" id="WP_086029121.1">
    <property type="nucleotide sequence ID" value="NZ_LAPZ01000001.1"/>
</dbReference>
<comment type="caution">
    <text evidence="1">The sequence shown here is derived from an EMBL/GenBank/DDBJ whole genome shotgun (WGS) entry which is preliminary data.</text>
</comment>
<organism evidence="1 2">
    <name type="scientific">Tenacibaculum holothuriorum</name>
    <dbReference type="NCBI Taxonomy" id="1635173"/>
    <lineage>
        <taxon>Bacteria</taxon>
        <taxon>Pseudomonadati</taxon>
        <taxon>Bacteroidota</taxon>
        <taxon>Flavobacteriia</taxon>
        <taxon>Flavobacteriales</taxon>
        <taxon>Flavobacteriaceae</taxon>
        <taxon>Tenacibaculum</taxon>
    </lineage>
</organism>
<evidence type="ECO:0000313" key="2">
    <source>
        <dbReference type="Proteomes" id="UP000194221"/>
    </source>
</evidence>
<dbReference type="Proteomes" id="UP000194221">
    <property type="component" value="Unassembled WGS sequence"/>
</dbReference>
<dbReference type="STRING" id="1635173.WH52_01340"/>
<evidence type="ECO:0000313" key="1">
    <source>
        <dbReference type="EMBL" id="OSY89311.1"/>
    </source>
</evidence>
<dbReference type="InParanoid" id="A0A1Y2PH35"/>
<protein>
    <submittedName>
        <fullName evidence="1">Uncharacterized protein</fullName>
    </submittedName>
</protein>
<proteinExistence type="predicted"/>
<gene>
    <name evidence="1" type="ORF">WH52_01340</name>
</gene>
<sequence>MSHLLENNQKESQRLDTLKEGQKFFKIDRLGLPTTTIYKFLGKLGGMAKATKVDCNSPYLLQGYQLVFPLSK</sequence>
<reference evidence="1 2" key="1">
    <citation type="submission" date="2015-03" db="EMBL/GenBank/DDBJ databases">
        <title>Genome sequence of Tenacibaculum sp. S2-2, isolated from intestinal microbiota of sea cucumber, Apostichopus japonicas.</title>
        <authorList>
            <person name="Shao Z."/>
            <person name="Wang L."/>
            <person name="Li X."/>
        </authorList>
    </citation>
    <scope>NUCLEOTIDE SEQUENCE [LARGE SCALE GENOMIC DNA]</scope>
    <source>
        <strain evidence="1 2">S2-2</strain>
    </source>
</reference>
<dbReference type="AlphaFoldDB" id="A0A1Y2PH35"/>
<keyword evidence="2" id="KW-1185">Reference proteome</keyword>
<dbReference type="EMBL" id="LAPZ01000001">
    <property type="protein sequence ID" value="OSY89311.1"/>
    <property type="molecule type" value="Genomic_DNA"/>
</dbReference>
<accession>A0A1Y2PH35</accession>
<name>A0A1Y2PH35_9FLAO</name>